<feature type="region of interest" description="Disordered" evidence="1">
    <location>
        <begin position="220"/>
        <end position="249"/>
    </location>
</feature>
<proteinExistence type="predicted"/>
<feature type="region of interest" description="Disordered" evidence="1">
    <location>
        <begin position="98"/>
        <end position="189"/>
    </location>
</feature>
<dbReference type="InParanoid" id="A0A1Z5K329"/>
<name>A0A1Z5K329_FISSO</name>
<feature type="compositionally biased region" description="Basic and acidic residues" evidence="1">
    <location>
        <begin position="120"/>
        <end position="134"/>
    </location>
</feature>
<reference evidence="3 4" key="1">
    <citation type="journal article" date="2015" name="Plant Cell">
        <title>Oil accumulation by the oleaginous diatom Fistulifera solaris as revealed by the genome and transcriptome.</title>
        <authorList>
            <person name="Tanaka T."/>
            <person name="Maeda Y."/>
            <person name="Veluchamy A."/>
            <person name="Tanaka M."/>
            <person name="Abida H."/>
            <person name="Marechal E."/>
            <person name="Bowler C."/>
            <person name="Muto M."/>
            <person name="Sunaga Y."/>
            <person name="Tanaka M."/>
            <person name="Yoshino T."/>
            <person name="Taniguchi T."/>
            <person name="Fukuda Y."/>
            <person name="Nemoto M."/>
            <person name="Matsumoto M."/>
            <person name="Wong P.S."/>
            <person name="Aburatani S."/>
            <person name="Fujibuchi W."/>
        </authorList>
    </citation>
    <scope>NUCLEOTIDE SEQUENCE [LARGE SCALE GENOMIC DNA]</scope>
    <source>
        <strain evidence="3 4">JPCC DA0580</strain>
    </source>
</reference>
<feature type="compositionally biased region" description="Basic residues" evidence="1">
    <location>
        <begin position="159"/>
        <end position="172"/>
    </location>
</feature>
<sequence length="410" mass="46318">MNVSPRTLAKGTWEPESGIVTMNGLKESLPEISRDCKWHVGQLVEVAPRTWPGQNRPGGHGRITHVHVDKNGICKLDIKYIIGVGTDLRLDEHYVTPYEEPTSRVRSRRQVSPEAVVVQEDNKENKKGEKRSRTDPSQQRKKNTESEQAKRTLNFPALRSKKKVMKKSGKKRQSTDPTEALSEDVERGRRRLSNGIPRVIACEEGKKTFLSPLNDFSKLNNSHKKKNHQTVSPDDVFDGESLSSVGDKYDVDMPDVEQAEAVSEASKSPVSRTKPLMRGDLNAEHVNVDSMRVSQPMNNLERIQQAQVDVAKRFVNEVVQHSEAKDVSPCDGPSPEQLAREQLFDSCLIYVFDMNDQYVSEDDVLRLVNERRIAEHSGAAPFEPEEVEAYLESLVCKNRIMKADGMVFFL</sequence>
<dbReference type="EMBL" id="BDSP01000150">
    <property type="protein sequence ID" value="GAX20599.1"/>
    <property type="molecule type" value="Genomic_DNA"/>
</dbReference>
<evidence type="ECO:0000313" key="4">
    <source>
        <dbReference type="Proteomes" id="UP000198406"/>
    </source>
</evidence>
<keyword evidence="4" id="KW-1185">Reference proteome</keyword>
<evidence type="ECO:0000313" key="3">
    <source>
        <dbReference type="EMBL" id="GAX20599.1"/>
    </source>
</evidence>
<dbReference type="AlphaFoldDB" id="A0A1Z5K329"/>
<evidence type="ECO:0000259" key="2">
    <source>
        <dbReference type="Pfam" id="PF23191"/>
    </source>
</evidence>
<dbReference type="InterPro" id="IPR056575">
    <property type="entry name" value="WH_MCM3_C"/>
</dbReference>
<dbReference type="Pfam" id="PF23191">
    <property type="entry name" value="WHD_MCM3_C"/>
    <property type="match status" value="1"/>
</dbReference>
<dbReference type="Proteomes" id="UP000198406">
    <property type="component" value="Unassembled WGS sequence"/>
</dbReference>
<feature type="domain" description="MCM3-like winged helix" evidence="2">
    <location>
        <begin position="339"/>
        <end position="409"/>
    </location>
</feature>
<gene>
    <name evidence="3" type="ORF">FisN_3Hh550</name>
</gene>
<organism evidence="3 4">
    <name type="scientific">Fistulifera solaris</name>
    <name type="common">Oleaginous diatom</name>
    <dbReference type="NCBI Taxonomy" id="1519565"/>
    <lineage>
        <taxon>Eukaryota</taxon>
        <taxon>Sar</taxon>
        <taxon>Stramenopiles</taxon>
        <taxon>Ochrophyta</taxon>
        <taxon>Bacillariophyta</taxon>
        <taxon>Bacillariophyceae</taxon>
        <taxon>Bacillariophycidae</taxon>
        <taxon>Naviculales</taxon>
        <taxon>Naviculaceae</taxon>
        <taxon>Fistulifera</taxon>
    </lineage>
</organism>
<protein>
    <recommendedName>
        <fullName evidence="2">MCM3-like winged helix domain-containing protein</fullName>
    </recommendedName>
</protein>
<comment type="caution">
    <text evidence="3">The sequence shown here is derived from an EMBL/GenBank/DDBJ whole genome shotgun (WGS) entry which is preliminary data.</text>
</comment>
<dbReference type="OrthoDB" id="49627at2759"/>
<evidence type="ECO:0000256" key="1">
    <source>
        <dbReference type="SAM" id="MobiDB-lite"/>
    </source>
</evidence>
<accession>A0A1Z5K329</accession>